<organism evidence="5 6">
    <name type="scientific">Sorangium cellulosum</name>
    <name type="common">Polyangium cellulosum</name>
    <dbReference type="NCBI Taxonomy" id="56"/>
    <lineage>
        <taxon>Bacteria</taxon>
        <taxon>Pseudomonadati</taxon>
        <taxon>Myxococcota</taxon>
        <taxon>Polyangia</taxon>
        <taxon>Polyangiales</taxon>
        <taxon>Polyangiaceae</taxon>
        <taxon>Sorangium</taxon>
    </lineage>
</organism>
<accession>A0A4P2QZX5</accession>
<keyword evidence="3" id="KW-0472">Membrane</keyword>
<reference evidence="5 6" key="1">
    <citation type="submission" date="2015-09" db="EMBL/GenBank/DDBJ databases">
        <title>Sorangium comparison.</title>
        <authorList>
            <person name="Zaburannyi N."/>
            <person name="Bunk B."/>
            <person name="Overmann J."/>
            <person name="Mueller R."/>
        </authorList>
    </citation>
    <scope>NUCLEOTIDE SEQUENCE [LARGE SCALE GENOMIC DNA]</scope>
    <source>
        <strain evidence="5 6">So ce836</strain>
    </source>
</reference>
<dbReference type="InterPro" id="IPR050697">
    <property type="entry name" value="Adenylyl/Guanylyl_Cyclase_3/4"/>
</dbReference>
<evidence type="ECO:0000256" key="2">
    <source>
        <dbReference type="ARBA" id="ARBA00022475"/>
    </source>
</evidence>
<dbReference type="Proteomes" id="UP000295497">
    <property type="component" value="Chromosome"/>
</dbReference>
<sequence>MITDISAFSSSKLEIGSAVKVPSATVLFVDMRSSTRRAYELGAAKTYITMHSLLPALAHIVAEQNGYIVGFRGDGLFAVFGIDSNGNPSIGAKAVGTACQAGCYMVEAVEAAVNPILEAFDIPGDVAVGVGVDAGEIVITKIGLQGMWEITAYGDAVNRAAKLCSKGSGQVIVSTEAQTNIGTSKNGKLKISKYIPFDDNLFGQVVTSDASLLPAKMSLLG</sequence>
<dbReference type="Pfam" id="PF00211">
    <property type="entry name" value="Guanylate_cyc"/>
    <property type="match status" value="1"/>
</dbReference>
<evidence type="ECO:0000256" key="1">
    <source>
        <dbReference type="ARBA" id="ARBA00004651"/>
    </source>
</evidence>
<proteinExistence type="predicted"/>
<dbReference type="InterPro" id="IPR001054">
    <property type="entry name" value="A/G_cyclase"/>
</dbReference>
<evidence type="ECO:0000256" key="3">
    <source>
        <dbReference type="ARBA" id="ARBA00023136"/>
    </source>
</evidence>
<dbReference type="GO" id="GO:0035556">
    <property type="term" value="P:intracellular signal transduction"/>
    <property type="evidence" value="ECO:0007669"/>
    <property type="project" value="InterPro"/>
</dbReference>
<dbReference type="EMBL" id="CP012672">
    <property type="protein sequence ID" value="AUX35791.1"/>
    <property type="molecule type" value="Genomic_DNA"/>
</dbReference>
<comment type="subcellular location">
    <subcellularLocation>
        <location evidence="1">Cell membrane</location>
        <topology evidence="1">Multi-pass membrane protein</topology>
    </subcellularLocation>
</comment>
<evidence type="ECO:0000259" key="4">
    <source>
        <dbReference type="PROSITE" id="PS50125"/>
    </source>
</evidence>
<evidence type="ECO:0000313" key="6">
    <source>
        <dbReference type="Proteomes" id="UP000295497"/>
    </source>
</evidence>
<dbReference type="Gene3D" id="3.30.70.1230">
    <property type="entry name" value="Nucleotide cyclase"/>
    <property type="match status" value="1"/>
</dbReference>
<dbReference type="PANTHER" id="PTHR43081">
    <property type="entry name" value="ADENYLATE CYCLASE, TERMINAL-DIFFERENTIATION SPECIFIC-RELATED"/>
    <property type="match status" value="1"/>
</dbReference>
<dbReference type="GO" id="GO:0004016">
    <property type="term" value="F:adenylate cyclase activity"/>
    <property type="evidence" value="ECO:0007669"/>
    <property type="project" value="UniProtKB-ARBA"/>
</dbReference>
<protein>
    <recommendedName>
        <fullName evidence="4">Guanylate cyclase domain-containing protein</fullName>
    </recommendedName>
</protein>
<dbReference type="InterPro" id="IPR029787">
    <property type="entry name" value="Nucleotide_cyclase"/>
</dbReference>
<dbReference type="CDD" id="cd07302">
    <property type="entry name" value="CHD"/>
    <property type="match status" value="1"/>
</dbReference>
<name>A0A4P2QZX5_SORCE</name>
<dbReference type="SMART" id="SM00044">
    <property type="entry name" value="CYCc"/>
    <property type="match status" value="1"/>
</dbReference>
<dbReference type="PANTHER" id="PTHR43081:SF17">
    <property type="entry name" value="BLL5647 PROTEIN"/>
    <property type="match status" value="1"/>
</dbReference>
<dbReference type="PROSITE" id="PS50125">
    <property type="entry name" value="GUANYLATE_CYCLASE_2"/>
    <property type="match status" value="1"/>
</dbReference>
<dbReference type="AlphaFoldDB" id="A0A4P2QZX5"/>
<dbReference type="GO" id="GO:0005886">
    <property type="term" value="C:plasma membrane"/>
    <property type="evidence" value="ECO:0007669"/>
    <property type="project" value="UniProtKB-SubCell"/>
</dbReference>
<keyword evidence="2" id="KW-1003">Cell membrane</keyword>
<feature type="domain" description="Guanylate cyclase" evidence="4">
    <location>
        <begin position="25"/>
        <end position="164"/>
    </location>
</feature>
<dbReference type="GO" id="GO:0006171">
    <property type="term" value="P:cAMP biosynthetic process"/>
    <property type="evidence" value="ECO:0007669"/>
    <property type="project" value="TreeGrafter"/>
</dbReference>
<gene>
    <name evidence="5" type="ORF">SOCE836_079900</name>
</gene>
<dbReference type="SUPFAM" id="SSF55073">
    <property type="entry name" value="Nucleotide cyclase"/>
    <property type="match status" value="1"/>
</dbReference>
<evidence type="ECO:0000313" key="5">
    <source>
        <dbReference type="EMBL" id="AUX35791.1"/>
    </source>
</evidence>